<name>A0ABU4TH13_9PSEU</name>
<reference evidence="2 3" key="2">
    <citation type="submission" date="2023-11" db="EMBL/GenBank/DDBJ databases">
        <authorList>
            <person name="Lara A.C."/>
            <person name="Chronakova A."/>
        </authorList>
    </citation>
    <scope>NUCLEOTIDE SEQUENCE [LARGE SCALE GENOMIC DNA]</scope>
    <source>
        <strain evidence="2 3">BCCO 10_0856</strain>
    </source>
</reference>
<comment type="caution">
    <text evidence="2">The sequence shown here is derived from an EMBL/GenBank/DDBJ whole genome shotgun (WGS) entry which is preliminary data.</text>
</comment>
<gene>
    <name evidence="2" type="ORF">SK803_45350</name>
</gene>
<reference evidence="2 3" key="1">
    <citation type="submission" date="2023-11" db="EMBL/GenBank/DDBJ databases">
        <title>Lentzea sokolovensis, sp. nov., Lentzea kristufkii, sp. nov., and Lentzea miocenensis, sp. nov., rare actinobacteria from Sokolov Coal Basin, Miocene lacustrine sediment, Czech Republic.</title>
        <authorList>
            <person name="Lara A."/>
            <person name="Kotroba L."/>
            <person name="Nouioui I."/>
            <person name="Neumann-Schaal M."/>
            <person name="Mast Y."/>
            <person name="Chronakova A."/>
        </authorList>
    </citation>
    <scope>NUCLEOTIDE SEQUENCE [LARGE SCALE GENOMIC DNA]</scope>
    <source>
        <strain evidence="2 3">BCCO 10_0856</strain>
    </source>
</reference>
<evidence type="ECO:0000313" key="2">
    <source>
        <dbReference type="EMBL" id="MDX8037468.1"/>
    </source>
</evidence>
<proteinExistence type="predicted"/>
<accession>A0ABU4TH13</accession>
<dbReference type="RefSeq" id="WP_319972460.1">
    <property type="nucleotide sequence ID" value="NZ_JAXAVW010000068.1"/>
</dbReference>
<feature type="transmembrane region" description="Helical" evidence="1">
    <location>
        <begin position="115"/>
        <end position="133"/>
    </location>
</feature>
<keyword evidence="1" id="KW-1133">Transmembrane helix</keyword>
<keyword evidence="3" id="KW-1185">Reference proteome</keyword>
<evidence type="ECO:0000256" key="1">
    <source>
        <dbReference type="SAM" id="Phobius"/>
    </source>
</evidence>
<keyword evidence="1" id="KW-0812">Transmembrane</keyword>
<protein>
    <submittedName>
        <fullName evidence="2">Uncharacterized protein</fullName>
    </submittedName>
</protein>
<dbReference type="EMBL" id="JAXAVW010000068">
    <property type="protein sequence ID" value="MDX8037468.1"/>
    <property type="molecule type" value="Genomic_DNA"/>
</dbReference>
<feature type="transmembrane region" description="Helical" evidence="1">
    <location>
        <begin position="12"/>
        <end position="30"/>
    </location>
</feature>
<sequence>MAVPRSPDRWVFILLVVGLVGIGVAVALLVPSKVLGAEEPPRPVAATVVETGACGQGMDTVEWDAGGEKKKAKLDGCGHNKGETVEIVMTGDNPQPDMVQSAASLPVGLPVGRRLTALLLCLAALAGGFYAFLFRYAPLRAPAVLPTPRRAESPS</sequence>
<evidence type="ECO:0000313" key="3">
    <source>
        <dbReference type="Proteomes" id="UP001285521"/>
    </source>
</evidence>
<keyword evidence="1" id="KW-0472">Membrane</keyword>
<organism evidence="2 3">
    <name type="scientific">Lentzea miocenica</name>
    <dbReference type="NCBI Taxonomy" id="3095431"/>
    <lineage>
        <taxon>Bacteria</taxon>
        <taxon>Bacillati</taxon>
        <taxon>Actinomycetota</taxon>
        <taxon>Actinomycetes</taxon>
        <taxon>Pseudonocardiales</taxon>
        <taxon>Pseudonocardiaceae</taxon>
        <taxon>Lentzea</taxon>
    </lineage>
</organism>
<dbReference type="Proteomes" id="UP001285521">
    <property type="component" value="Unassembled WGS sequence"/>
</dbReference>